<evidence type="ECO:0000259" key="1">
    <source>
        <dbReference type="Pfam" id="PF18701"/>
    </source>
</evidence>
<name>A0A0N0BG77_9HYME</name>
<feature type="domain" description="DUF5641" evidence="1">
    <location>
        <begin position="63"/>
        <end position="118"/>
    </location>
</feature>
<accession>A0A0N0BG77</accession>
<dbReference type="Pfam" id="PF18701">
    <property type="entry name" value="DUF5641"/>
    <property type="match status" value="1"/>
</dbReference>
<proteinExistence type="predicted"/>
<evidence type="ECO:0000313" key="3">
    <source>
        <dbReference type="Proteomes" id="UP000053105"/>
    </source>
</evidence>
<protein>
    <recommendedName>
        <fullName evidence="1">DUF5641 domain-containing protein</fullName>
    </recommendedName>
</protein>
<dbReference type="AlphaFoldDB" id="A0A0N0BG77"/>
<dbReference type="PANTHER" id="PTHR47331">
    <property type="entry name" value="PHD-TYPE DOMAIN-CONTAINING PROTEIN"/>
    <property type="match status" value="1"/>
</dbReference>
<dbReference type="STRING" id="166423.A0A0N0BG77"/>
<gene>
    <name evidence="2" type="ORF">WN51_00284</name>
</gene>
<dbReference type="Proteomes" id="UP000053105">
    <property type="component" value="Unassembled WGS sequence"/>
</dbReference>
<reference evidence="2 3" key="1">
    <citation type="submission" date="2015-07" db="EMBL/GenBank/DDBJ databases">
        <title>The genome of Melipona quadrifasciata.</title>
        <authorList>
            <person name="Pan H."/>
            <person name="Kapheim K."/>
        </authorList>
    </citation>
    <scope>NUCLEOTIDE SEQUENCE [LARGE SCALE GENOMIC DNA]</scope>
    <source>
        <strain evidence="2">0111107301</strain>
        <tissue evidence="2">Whole body</tissue>
    </source>
</reference>
<dbReference type="InterPro" id="IPR040676">
    <property type="entry name" value="DUF5641"/>
</dbReference>
<evidence type="ECO:0000313" key="2">
    <source>
        <dbReference type="EMBL" id="KOX74381.1"/>
    </source>
</evidence>
<organism evidence="2 3">
    <name type="scientific">Melipona quadrifasciata</name>
    <dbReference type="NCBI Taxonomy" id="166423"/>
    <lineage>
        <taxon>Eukaryota</taxon>
        <taxon>Metazoa</taxon>
        <taxon>Ecdysozoa</taxon>
        <taxon>Arthropoda</taxon>
        <taxon>Hexapoda</taxon>
        <taxon>Insecta</taxon>
        <taxon>Pterygota</taxon>
        <taxon>Neoptera</taxon>
        <taxon>Endopterygota</taxon>
        <taxon>Hymenoptera</taxon>
        <taxon>Apocrita</taxon>
        <taxon>Aculeata</taxon>
        <taxon>Apoidea</taxon>
        <taxon>Anthophila</taxon>
        <taxon>Apidae</taxon>
        <taxon>Melipona</taxon>
    </lineage>
</organism>
<dbReference type="PANTHER" id="PTHR47331:SF1">
    <property type="entry name" value="GAG-LIKE PROTEIN"/>
    <property type="match status" value="1"/>
</dbReference>
<dbReference type="EMBL" id="KQ435791">
    <property type="protein sequence ID" value="KOX74381.1"/>
    <property type="molecule type" value="Genomic_DNA"/>
</dbReference>
<sequence length="118" mass="13745">MLDKFYTVLAQVEACMNSRPLHPMSADPPDLNPLTPGHFFIGRPLTALSYPDVTDVTINRLNRCQLLQAIQERFWKRWQADYLHQLQQRHKWETLTSEHLGIGTIVVENLPPLRWKLG</sequence>
<keyword evidence="3" id="KW-1185">Reference proteome</keyword>
<dbReference type="OrthoDB" id="6432478at2759"/>